<dbReference type="OrthoDB" id="5740960at2"/>
<dbReference type="SFLD" id="SFLDS00019">
    <property type="entry name" value="Glutathione_Transferase_(cytos"/>
    <property type="match status" value="1"/>
</dbReference>
<dbReference type="CDD" id="cd00299">
    <property type="entry name" value="GST_C_family"/>
    <property type="match status" value="1"/>
</dbReference>
<accession>A0A1G9CIW9</accession>
<dbReference type="PANTHER" id="PTHR43900:SF3">
    <property type="entry name" value="GLUTATHIONE S-TRANSFERASE RHO"/>
    <property type="match status" value="1"/>
</dbReference>
<dbReference type="InterPro" id="IPR036249">
    <property type="entry name" value="Thioredoxin-like_sf"/>
</dbReference>
<keyword evidence="2 5" id="KW-0808">Transferase</keyword>
<dbReference type="SFLD" id="SFLDG00358">
    <property type="entry name" value="Main_(cytGST)"/>
    <property type="match status" value="1"/>
</dbReference>
<dbReference type="InterPro" id="IPR004045">
    <property type="entry name" value="Glutathione_S-Trfase_N"/>
</dbReference>
<proteinExistence type="predicted"/>
<evidence type="ECO:0000259" key="3">
    <source>
        <dbReference type="PROSITE" id="PS50404"/>
    </source>
</evidence>
<dbReference type="Pfam" id="PF13417">
    <property type="entry name" value="GST_N_3"/>
    <property type="match status" value="1"/>
</dbReference>
<dbReference type="PANTHER" id="PTHR43900">
    <property type="entry name" value="GLUTATHIONE S-TRANSFERASE RHO"/>
    <property type="match status" value="1"/>
</dbReference>
<dbReference type="PROSITE" id="PS50405">
    <property type="entry name" value="GST_CTER"/>
    <property type="match status" value="1"/>
</dbReference>
<protein>
    <recommendedName>
        <fullName evidence="1">glutathione transferase</fullName>
        <ecNumber evidence="1">2.5.1.18</ecNumber>
    </recommendedName>
</protein>
<dbReference type="GO" id="GO:0005737">
    <property type="term" value="C:cytoplasm"/>
    <property type="evidence" value="ECO:0007669"/>
    <property type="project" value="TreeGrafter"/>
</dbReference>
<dbReference type="InterPro" id="IPR040079">
    <property type="entry name" value="Glutathione_S-Trfase"/>
</dbReference>
<keyword evidence="6" id="KW-1185">Reference proteome</keyword>
<dbReference type="AlphaFoldDB" id="A0A1G9CIW9"/>
<dbReference type="GO" id="GO:0043295">
    <property type="term" value="F:glutathione binding"/>
    <property type="evidence" value="ECO:0007669"/>
    <property type="project" value="TreeGrafter"/>
</dbReference>
<reference evidence="5 6" key="1">
    <citation type="submission" date="2016-10" db="EMBL/GenBank/DDBJ databases">
        <authorList>
            <person name="de Groot N.N."/>
        </authorList>
    </citation>
    <scope>NUCLEOTIDE SEQUENCE [LARGE SCALE GENOMIC DNA]</scope>
    <source>
        <strain evidence="5 6">CGMCC 1.6133</strain>
    </source>
</reference>
<dbReference type="RefSeq" id="WP_089688611.1">
    <property type="nucleotide sequence ID" value="NZ_FNES01000018.1"/>
</dbReference>
<dbReference type="Gene3D" id="1.20.1050.10">
    <property type="match status" value="1"/>
</dbReference>
<dbReference type="InterPro" id="IPR036282">
    <property type="entry name" value="Glutathione-S-Trfase_C_sf"/>
</dbReference>
<sequence>MSESVHILGPQFSNFVRSVQWCCEEKGIPYTLGFELEGAPLEFGGEKHRTLHPFAKVPVLLHGERCLFETAPICRYLDANFDGPELQPHAPWQRAEVDQWSQALSGYVDQALVRRFLLEFVFPKGEGGSIRKERVEQATPEVVRMLNLLERQLEGHAYLVGEAFSMADAILAPMLDYLDGLPAGKPLMAENPALESYLQRLRQRESSRRVLVPPQIG</sequence>
<dbReference type="Proteomes" id="UP000198525">
    <property type="component" value="Unassembled WGS sequence"/>
</dbReference>
<dbReference type="EMBL" id="FNES01000018">
    <property type="protein sequence ID" value="SDK51536.1"/>
    <property type="molecule type" value="Genomic_DNA"/>
</dbReference>
<evidence type="ECO:0000256" key="1">
    <source>
        <dbReference type="ARBA" id="ARBA00012452"/>
    </source>
</evidence>
<dbReference type="STRING" id="376427.SAMN04487954_11815"/>
<evidence type="ECO:0000259" key="4">
    <source>
        <dbReference type="PROSITE" id="PS50405"/>
    </source>
</evidence>
<dbReference type="SUPFAM" id="SSF52833">
    <property type="entry name" value="Thioredoxin-like"/>
    <property type="match status" value="1"/>
</dbReference>
<evidence type="ECO:0000313" key="6">
    <source>
        <dbReference type="Proteomes" id="UP000198525"/>
    </source>
</evidence>
<name>A0A1G9CIW9_9GAMM</name>
<dbReference type="Gene3D" id="3.40.30.10">
    <property type="entry name" value="Glutaredoxin"/>
    <property type="match status" value="1"/>
</dbReference>
<organism evidence="5 6">
    <name type="scientific">Billgrantia gudaonensis</name>
    <dbReference type="NCBI Taxonomy" id="376427"/>
    <lineage>
        <taxon>Bacteria</taxon>
        <taxon>Pseudomonadati</taxon>
        <taxon>Pseudomonadota</taxon>
        <taxon>Gammaproteobacteria</taxon>
        <taxon>Oceanospirillales</taxon>
        <taxon>Halomonadaceae</taxon>
        <taxon>Billgrantia</taxon>
    </lineage>
</organism>
<feature type="domain" description="GST C-terminal" evidence="4">
    <location>
        <begin position="90"/>
        <end position="217"/>
    </location>
</feature>
<gene>
    <name evidence="5" type="ORF">SAMN04487954_11815</name>
</gene>
<feature type="domain" description="GST N-terminal" evidence="3">
    <location>
        <begin position="3"/>
        <end position="85"/>
    </location>
</feature>
<evidence type="ECO:0000313" key="5">
    <source>
        <dbReference type="EMBL" id="SDK51536.1"/>
    </source>
</evidence>
<dbReference type="SUPFAM" id="SSF47616">
    <property type="entry name" value="GST C-terminal domain-like"/>
    <property type="match status" value="1"/>
</dbReference>
<evidence type="ECO:0000256" key="2">
    <source>
        <dbReference type="ARBA" id="ARBA00022679"/>
    </source>
</evidence>
<dbReference type="Pfam" id="PF13410">
    <property type="entry name" value="GST_C_2"/>
    <property type="match status" value="1"/>
</dbReference>
<dbReference type="GO" id="GO:0004364">
    <property type="term" value="F:glutathione transferase activity"/>
    <property type="evidence" value="ECO:0007669"/>
    <property type="project" value="UniProtKB-EC"/>
</dbReference>
<dbReference type="InterPro" id="IPR010987">
    <property type="entry name" value="Glutathione-S-Trfase_C-like"/>
</dbReference>
<dbReference type="PROSITE" id="PS50404">
    <property type="entry name" value="GST_NTER"/>
    <property type="match status" value="1"/>
</dbReference>
<dbReference type="EC" id="2.5.1.18" evidence="1"/>